<dbReference type="InterPro" id="IPR050140">
    <property type="entry name" value="SRY-related_HMG-box_TF-like"/>
</dbReference>
<evidence type="ECO:0000256" key="3">
    <source>
        <dbReference type="PROSITE-ProRule" id="PRU00267"/>
    </source>
</evidence>
<dbReference type="GO" id="GO:0030154">
    <property type="term" value="P:cell differentiation"/>
    <property type="evidence" value="ECO:0007669"/>
    <property type="project" value="TreeGrafter"/>
</dbReference>
<organism evidence="6 7">
    <name type="scientific">Sporisorium scitamineum</name>
    <dbReference type="NCBI Taxonomy" id="49012"/>
    <lineage>
        <taxon>Eukaryota</taxon>
        <taxon>Fungi</taxon>
        <taxon>Dikarya</taxon>
        <taxon>Basidiomycota</taxon>
        <taxon>Ustilaginomycotina</taxon>
        <taxon>Ustilaginomycetes</taxon>
        <taxon>Ustilaginales</taxon>
        <taxon>Ustilaginaceae</taxon>
        <taxon>Sporisorium</taxon>
    </lineage>
</organism>
<keyword evidence="3" id="KW-0539">Nucleus</keyword>
<feature type="compositionally biased region" description="Basic residues" evidence="4">
    <location>
        <begin position="126"/>
        <end position="136"/>
    </location>
</feature>
<feature type="region of interest" description="Disordered" evidence="4">
    <location>
        <begin position="65"/>
        <end position="86"/>
    </location>
</feature>
<feature type="region of interest" description="Disordered" evidence="4">
    <location>
        <begin position="1"/>
        <end position="53"/>
    </location>
</feature>
<sequence length="426" mass="45991">MGSHPLGTHQPPHSPYALYHHAESQQGSLDEQQHRAADRAEAAEPHTPRPPNAWILYRSQKFREIQQTREAQTRSGSTEKPKSQAEISRIISQMWANETAAVKEKFEALADEKKLAHQRMYPTYRYRPKKKGKRKQGAGAQVSDAPGSKKAVAYGNYASGSREHDASEGSSSTGHSTERKAGNDILRSSASMHDLTSRELMPRRPGYTDRRERNDLQVPIPYGRSVSGSTSSSEGPSFSYSNNRMHPYGERPSSRLDAFADSQLTPSTYGSSSHWSEADALSSSSGGTYFDGPRSGSTGYAMLGNARPPPAASMLGTPSVGGGSLLTLSPSPSQQPQQPPPARQSVPSQHLQAPIDYLEGGLGLNNMGSTGAGSSFRPAPLTTHHVARFGPTFGESRSEMASGLTIPGGNDGVSEPMDPHRRMQLP</sequence>
<dbReference type="Pfam" id="PF00505">
    <property type="entry name" value="HMG_box"/>
    <property type="match status" value="1"/>
</dbReference>
<keyword evidence="7" id="KW-1185">Reference proteome</keyword>
<dbReference type="AlphaFoldDB" id="A0A0F7SB88"/>
<dbReference type="SMART" id="SM00398">
    <property type="entry name" value="HMG"/>
    <property type="match status" value="1"/>
</dbReference>
<dbReference type="PROSITE" id="PS50118">
    <property type="entry name" value="HMG_BOX_2"/>
    <property type="match status" value="1"/>
</dbReference>
<dbReference type="CDD" id="cd01389">
    <property type="entry name" value="HMG-box_ROX1-like"/>
    <property type="match status" value="1"/>
</dbReference>
<proteinExistence type="predicted"/>
<evidence type="ECO:0000256" key="1">
    <source>
        <dbReference type="ARBA" id="ARBA00023125"/>
    </source>
</evidence>
<feature type="compositionally biased region" description="Basic and acidic residues" evidence="4">
    <location>
        <begin position="195"/>
        <end position="215"/>
    </location>
</feature>
<dbReference type="PANTHER" id="PTHR10270:SF161">
    <property type="entry name" value="SEX-DETERMINING REGION Y PROTEIN"/>
    <property type="match status" value="1"/>
</dbReference>
<protein>
    <recommendedName>
        <fullName evidence="5">HMG box domain-containing protein</fullName>
    </recommendedName>
</protein>
<feature type="region of interest" description="Disordered" evidence="4">
    <location>
        <begin position="393"/>
        <end position="426"/>
    </location>
</feature>
<dbReference type="GO" id="GO:0001228">
    <property type="term" value="F:DNA-binding transcription activator activity, RNA polymerase II-specific"/>
    <property type="evidence" value="ECO:0007669"/>
    <property type="project" value="TreeGrafter"/>
</dbReference>
<feature type="compositionally biased region" description="Polar residues" evidence="4">
    <location>
        <begin position="262"/>
        <end position="287"/>
    </location>
</feature>
<accession>A0A0F7SB88</accession>
<feature type="DNA-binding region" description="HMG box" evidence="3">
    <location>
        <begin position="47"/>
        <end position="125"/>
    </location>
</feature>
<feature type="compositionally biased region" description="Basic and acidic residues" evidence="4">
    <location>
        <begin position="417"/>
        <end position="426"/>
    </location>
</feature>
<evidence type="ECO:0000313" key="7">
    <source>
        <dbReference type="Proteomes" id="UP000242770"/>
    </source>
</evidence>
<keyword evidence="1 3" id="KW-0238">DNA-binding</keyword>
<feature type="compositionally biased region" description="Low complexity" evidence="4">
    <location>
        <begin position="223"/>
        <end position="241"/>
    </location>
</feature>
<dbReference type="SUPFAM" id="SSF47095">
    <property type="entry name" value="HMG-box"/>
    <property type="match status" value="1"/>
</dbReference>
<evidence type="ECO:0000259" key="5">
    <source>
        <dbReference type="PROSITE" id="PS50118"/>
    </source>
</evidence>
<gene>
    <name evidence="6" type="primary">SSCI44240.1</name>
</gene>
<evidence type="ECO:0000256" key="2">
    <source>
        <dbReference type="ARBA" id="ARBA00023163"/>
    </source>
</evidence>
<feature type="domain" description="HMG box" evidence="5">
    <location>
        <begin position="47"/>
        <end position="125"/>
    </location>
</feature>
<feature type="region of interest" description="Disordered" evidence="4">
    <location>
        <begin position="117"/>
        <end position="354"/>
    </location>
</feature>
<evidence type="ECO:0000313" key="6">
    <source>
        <dbReference type="EMBL" id="CDW97968.1"/>
    </source>
</evidence>
<dbReference type="EMBL" id="CCFA01002656">
    <property type="protein sequence ID" value="CDW97968.1"/>
    <property type="molecule type" value="Genomic_DNA"/>
</dbReference>
<dbReference type="Proteomes" id="UP000242770">
    <property type="component" value="Unassembled WGS sequence"/>
</dbReference>
<feature type="compositionally biased region" description="Low complexity" evidence="4">
    <location>
        <begin position="325"/>
        <end position="336"/>
    </location>
</feature>
<dbReference type="PANTHER" id="PTHR10270">
    <property type="entry name" value="SOX TRANSCRIPTION FACTOR"/>
    <property type="match status" value="1"/>
</dbReference>
<keyword evidence="2" id="KW-0804">Transcription</keyword>
<dbReference type="InterPro" id="IPR036910">
    <property type="entry name" value="HMG_box_dom_sf"/>
</dbReference>
<evidence type="ECO:0000256" key="4">
    <source>
        <dbReference type="SAM" id="MobiDB-lite"/>
    </source>
</evidence>
<dbReference type="InterPro" id="IPR009071">
    <property type="entry name" value="HMG_box_dom"/>
</dbReference>
<feature type="compositionally biased region" description="Basic and acidic residues" evidence="4">
    <location>
        <begin position="31"/>
        <end position="47"/>
    </location>
</feature>
<dbReference type="GO" id="GO:0000978">
    <property type="term" value="F:RNA polymerase II cis-regulatory region sequence-specific DNA binding"/>
    <property type="evidence" value="ECO:0007669"/>
    <property type="project" value="TreeGrafter"/>
</dbReference>
<name>A0A0F7SB88_9BASI</name>
<reference evidence="7" key="1">
    <citation type="submission" date="2014-06" db="EMBL/GenBank/DDBJ databases">
        <authorList>
            <person name="Berkman P.J."/>
        </authorList>
    </citation>
    <scope>NUCLEOTIDE SEQUENCE [LARGE SCALE GENOMIC DNA]</scope>
</reference>
<dbReference type="STRING" id="49012.A0A0F7SB88"/>
<dbReference type="GO" id="GO:0005634">
    <property type="term" value="C:nucleus"/>
    <property type="evidence" value="ECO:0007669"/>
    <property type="project" value="UniProtKB-UniRule"/>
</dbReference>
<dbReference type="Gene3D" id="1.10.30.10">
    <property type="entry name" value="High mobility group box domain"/>
    <property type="match status" value="1"/>
</dbReference>